<name>A0A841HWH6_9DEIO</name>
<keyword evidence="3" id="KW-1185">Reference proteome</keyword>
<dbReference type="PROSITE" id="PS51186">
    <property type="entry name" value="GNAT"/>
    <property type="match status" value="1"/>
</dbReference>
<dbReference type="RefSeq" id="WP_183984398.1">
    <property type="nucleotide sequence ID" value="NZ_JACHHG010000002.1"/>
</dbReference>
<dbReference type="PANTHER" id="PTHR43441:SF11">
    <property type="entry name" value="RIBOSOMAL-PROTEIN-SERINE ACETYLTRANSFERASE"/>
    <property type="match status" value="1"/>
</dbReference>
<dbReference type="GO" id="GO:1990189">
    <property type="term" value="F:protein N-terminal-serine acetyltransferase activity"/>
    <property type="evidence" value="ECO:0007669"/>
    <property type="project" value="TreeGrafter"/>
</dbReference>
<accession>A0A841HWH6</accession>
<keyword evidence="2" id="KW-0808">Transferase</keyword>
<evidence type="ECO:0000259" key="1">
    <source>
        <dbReference type="PROSITE" id="PS51186"/>
    </source>
</evidence>
<dbReference type="GO" id="GO:0005737">
    <property type="term" value="C:cytoplasm"/>
    <property type="evidence" value="ECO:0007669"/>
    <property type="project" value="TreeGrafter"/>
</dbReference>
<dbReference type="GO" id="GO:0008999">
    <property type="term" value="F:protein-N-terminal-alanine acetyltransferase activity"/>
    <property type="evidence" value="ECO:0007669"/>
    <property type="project" value="TreeGrafter"/>
</dbReference>
<protein>
    <submittedName>
        <fullName evidence="2">Ribosomal-protein-serine acetyltransferase</fullName>
        <ecNumber evidence="2">2.3.1.-</ecNumber>
    </submittedName>
</protein>
<dbReference type="PANTHER" id="PTHR43441">
    <property type="entry name" value="RIBOSOMAL-PROTEIN-SERINE ACETYLTRANSFERASE"/>
    <property type="match status" value="1"/>
</dbReference>
<dbReference type="EMBL" id="JACHHG010000002">
    <property type="protein sequence ID" value="MBB6097203.1"/>
    <property type="molecule type" value="Genomic_DNA"/>
</dbReference>
<gene>
    <name evidence="2" type="ORF">HNR42_000617</name>
</gene>
<proteinExistence type="predicted"/>
<dbReference type="SUPFAM" id="SSF55729">
    <property type="entry name" value="Acyl-CoA N-acyltransferases (Nat)"/>
    <property type="match status" value="1"/>
</dbReference>
<organism evidence="2 3">
    <name type="scientific">Deinobacterium chartae</name>
    <dbReference type="NCBI Taxonomy" id="521158"/>
    <lineage>
        <taxon>Bacteria</taxon>
        <taxon>Thermotogati</taxon>
        <taxon>Deinococcota</taxon>
        <taxon>Deinococci</taxon>
        <taxon>Deinococcales</taxon>
        <taxon>Deinococcaceae</taxon>
        <taxon>Deinobacterium</taxon>
    </lineage>
</organism>
<dbReference type="AlphaFoldDB" id="A0A841HWH6"/>
<evidence type="ECO:0000313" key="3">
    <source>
        <dbReference type="Proteomes" id="UP000569951"/>
    </source>
</evidence>
<reference evidence="2 3" key="1">
    <citation type="submission" date="2020-08" db="EMBL/GenBank/DDBJ databases">
        <title>Genomic Encyclopedia of Type Strains, Phase IV (KMG-IV): sequencing the most valuable type-strain genomes for metagenomic binning, comparative biology and taxonomic classification.</title>
        <authorList>
            <person name="Goeker M."/>
        </authorList>
    </citation>
    <scope>NUCLEOTIDE SEQUENCE [LARGE SCALE GENOMIC DNA]</scope>
    <source>
        <strain evidence="2 3">DSM 21458</strain>
    </source>
</reference>
<dbReference type="Gene3D" id="3.40.630.30">
    <property type="match status" value="1"/>
</dbReference>
<comment type="caution">
    <text evidence="2">The sequence shown here is derived from an EMBL/GenBank/DDBJ whole genome shotgun (WGS) entry which is preliminary data.</text>
</comment>
<dbReference type="InterPro" id="IPR016181">
    <property type="entry name" value="Acyl_CoA_acyltransferase"/>
</dbReference>
<evidence type="ECO:0000313" key="2">
    <source>
        <dbReference type="EMBL" id="MBB6097203.1"/>
    </source>
</evidence>
<dbReference type="InterPro" id="IPR051908">
    <property type="entry name" value="Ribosomal_N-acetyltransferase"/>
</dbReference>
<dbReference type="Proteomes" id="UP000569951">
    <property type="component" value="Unassembled WGS sequence"/>
</dbReference>
<feature type="domain" description="N-acetyltransferase" evidence="1">
    <location>
        <begin position="24"/>
        <end position="174"/>
    </location>
</feature>
<dbReference type="Pfam" id="PF13302">
    <property type="entry name" value="Acetyltransf_3"/>
    <property type="match status" value="1"/>
</dbReference>
<dbReference type="InterPro" id="IPR000182">
    <property type="entry name" value="GNAT_dom"/>
</dbReference>
<dbReference type="EC" id="2.3.1.-" evidence="2"/>
<keyword evidence="2" id="KW-0012">Acyltransferase</keyword>
<sequence length="184" mass="20435">MFTHDLGGGLELRLLEHRHAPELLEAVRANAAQLDRFLNIARELHDLERARQRIQVALDRFAAGHGLEAGIWFEGHLIGTVALHGGGRTRIEVGYWLTEPFQGRGIATRAAAAVTDHAFGGLGLHRVEMRCAVDNVRSRAVPERLGFRLEGILRGSYQVGDRFIDEALYALTADAWVAPSERRL</sequence>